<evidence type="ECO:0000313" key="1">
    <source>
        <dbReference type="Proteomes" id="UP000887565"/>
    </source>
</evidence>
<evidence type="ECO:0000313" key="2">
    <source>
        <dbReference type="WBParaSite" id="nRc.2.0.1.t39576-RA"/>
    </source>
</evidence>
<proteinExistence type="predicted"/>
<protein>
    <submittedName>
        <fullName evidence="2">Uncharacterized protein</fullName>
    </submittedName>
</protein>
<dbReference type="AlphaFoldDB" id="A0A915KLD0"/>
<name>A0A915KLD0_ROMCU</name>
<dbReference type="Proteomes" id="UP000887565">
    <property type="component" value="Unplaced"/>
</dbReference>
<accession>A0A915KLD0</accession>
<reference evidence="2" key="1">
    <citation type="submission" date="2022-11" db="UniProtKB">
        <authorList>
            <consortium name="WormBaseParasite"/>
        </authorList>
    </citation>
    <scope>IDENTIFICATION</scope>
</reference>
<organism evidence="1 2">
    <name type="scientific">Romanomermis culicivorax</name>
    <name type="common">Nematode worm</name>
    <dbReference type="NCBI Taxonomy" id="13658"/>
    <lineage>
        <taxon>Eukaryota</taxon>
        <taxon>Metazoa</taxon>
        <taxon>Ecdysozoa</taxon>
        <taxon>Nematoda</taxon>
        <taxon>Enoplea</taxon>
        <taxon>Dorylaimia</taxon>
        <taxon>Mermithida</taxon>
        <taxon>Mermithoidea</taxon>
        <taxon>Mermithidae</taxon>
        <taxon>Romanomermis</taxon>
    </lineage>
</organism>
<keyword evidence="1" id="KW-1185">Reference proteome</keyword>
<dbReference type="WBParaSite" id="nRc.2.0.1.t39576-RA">
    <property type="protein sequence ID" value="nRc.2.0.1.t39576-RA"/>
    <property type="gene ID" value="nRc.2.0.1.g39576"/>
</dbReference>
<sequence>MGEITIRLYKLDTDENRLPDFNVRQSQLTSTNLGILFAPTPNPLLPLLSGTRTLGVPPPAALFCGPRRQDQLYITIHHGEWKEQKHVRVFPPQNVFIKFKNDEPFSIQAVNTKIVNQIHKMDKKLDTDPKIAYQICTNDEAP</sequence>